<dbReference type="NCBIfam" id="NF008033">
    <property type="entry name" value="PRK10765.1"/>
    <property type="match status" value="1"/>
</dbReference>
<keyword evidence="8" id="KW-1185">Reference proteome</keyword>
<dbReference type="GO" id="GO:0016491">
    <property type="term" value="F:oxidoreductase activity"/>
    <property type="evidence" value="ECO:0007669"/>
    <property type="project" value="UniProtKB-UniRule"/>
</dbReference>
<protein>
    <recommendedName>
        <fullName evidence="6">Nitroreductase domain-containing protein</fullName>
    </recommendedName>
</protein>
<name>S0NT08_9ENTE</name>
<dbReference type="STRING" id="41997.RV16_GL000846"/>
<dbReference type="Gene3D" id="3.40.109.10">
    <property type="entry name" value="NADH Oxidase"/>
    <property type="match status" value="1"/>
</dbReference>
<proteinExistence type="inferred from homology"/>
<accession>S0NT08</accession>
<dbReference type="PANTHER" id="PTHR43425:SF3">
    <property type="entry name" value="NADPH-DEPENDENT OXIDOREDUCTASE"/>
    <property type="match status" value="1"/>
</dbReference>
<dbReference type="PIRSF" id="PIRSF005426">
    <property type="entry name" value="Frp"/>
    <property type="match status" value="1"/>
</dbReference>
<dbReference type="Pfam" id="PF00881">
    <property type="entry name" value="Nitroreductase"/>
    <property type="match status" value="1"/>
</dbReference>
<comment type="similarity">
    <text evidence="1 5">Belongs to the flavin oxidoreductase frp family.</text>
</comment>
<comment type="caution">
    <text evidence="7">The sequence shown here is derived from an EMBL/GenBank/DDBJ whole genome shotgun (WGS) entry which is preliminary data.</text>
</comment>
<dbReference type="InterPro" id="IPR016446">
    <property type="entry name" value="Flavin_OxRdtase_Frp"/>
</dbReference>
<dbReference type="SUPFAM" id="SSF55469">
    <property type="entry name" value="FMN-dependent nitroreductase-like"/>
    <property type="match status" value="1"/>
</dbReference>
<keyword evidence="4 5" id="KW-0560">Oxidoreductase</keyword>
<evidence type="ECO:0000256" key="1">
    <source>
        <dbReference type="ARBA" id="ARBA00008366"/>
    </source>
</evidence>
<dbReference type="RefSeq" id="WP_016175021.1">
    <property type="nucleotide sequence ID" value="NZ_KE136389.1"/>
</dbReference>
<evidence type="ECO:0000256" key="2">
    <source>
        <dbReference type="ARBA" id="ARBA00022630"/>
    </source>
</evidence>
<keyword evidence="3 5" id="KW-0288">FMN</keyword>
<dbReference type="CDD" id="cd02146">
    <property type="entry name" value="NfsA-like"/>
    <property type="match status" value="1"/>
</dbReference>
<gene>
    <name evidence="7" type="ORF">OMQ_01224</name>
</gene>
<sequence length="248" mass="28425">MDFLEQLTSHTSARSFREKALSEQLKQQLIQAAQSGSSSNFVQAYSIIEVKNPEKLAEIATIANFSGYGAEHGVFYLFVADLNRNYQIAKRANRDLAAFASMESFLVSVVDTTIAAQNMTVYAESQDLGICYIGGIRNDIFRVAEMFNLPQLTVPLFGMIVGYPNEKNEVKPRLFQDVIVQIDGYQEMEEVTLDNYDAVMQTYYQQRSNNTQQATWSQKIQEHFKINRRPEVTDFLQKQGFDFFEKNR</sequence>
<feature type="domain" description="Nitroreductase" evidence="6">
    <location>
        <begin position="8"/>
        <end position="163"/>
    </location>
</feature>
<evidence type="ECO:0000256" key="3">
    <source>
        <dbReference type="ARBA" id="ARBA00022643"/>
    </source>
</evidence>
<evidence type="ECO:0000256" key="5">
    <source>
        <dbReference type="PIRNR" id="PIRNR005426"/>
    </source>
</evidence>
<keyword evidence="2 5" id="KW-0285">Flavoprotein</keyword>
<dbReference type="AlphaFoldDB" id="S0NT08"/>
<reference evidence="7 8" key="1">
    <citation type="submission" date="2013-03" db="EMBL/GenBank/DDBJ databases">
        <title>The Genome Sequence of Enterococcus saccharolyticus ATCC_43076 (Illumina only assembly).</title>
        <authorList>
            <consortium name="The Broad Institute Genomics Platform"/>
            <consortium name="The Broad Institute Genome Sequencing Center for Infectious Disease"/>
            <person name="Earl A."/>
            <person name="Russ C."/>
            <person name="Gilmore M."/>
            <person name="Surin D."/>
            <person name="Walker B."/>
            <person name="Young S."/>
            <person name="Zeng Q."/>
            <person name="Gargeya S."/>
            <person name="Fitzgerald M."/>
            <person name="Haas B."/>
            <person name="Abouelleil A."/>
            <person name="Allen A.W."/>
            <person name="Alvarado L."/>
            <person name="Arachchi H.M."/>
            <person name="Berlin A.M."/>
            <person name="Chapman S.B."/>
            <person name="Gainer-Dewar J."/>
            <person name="Goldberg J."/>
            <person name="Griggs A."/>
            <person name="Gujja S."/>
            <person name="Hansen M."/>
            <person name="Howarth C."/>
            <person name="Imamovic A."/>
            <person name="Ireland A."/>
            <person name="Larimer J."/>
            <person name="McCowan C."/>
            <person name="Murphy C."/>
            <person name="Pearson M."/>
            <person name="Poon T.W."/>
            <person name="Priest M."/>
            <person name="Roberts A."/>
            <person name="Saif S."/>
            <person name="Shea T."/>
            <person name="Sisk P."/>
            <person name="Sykes S."/>
            <person name="Wortman J."/>
            <person name="Nusbaum C."/>
            <person name="Birren B."/>
        </authorList>
    </citation>
    <scope>NUCLEOTIDE SEQUENCE [LARGE SCALE GENOMIC DNA]</scope>
    <source>
        <strain evidence="7 8">ATCC 43076</strain>
    </source>
</reference>
<dbReference type="PATRIC" id="fig|1139996.3.peg.1203"/>
<evidence type="ECO:0000259" key="6">
    <source>
        <dbReference type="Pfam" id="PF00881"/>
    </source>
</evidence>
<dbReference type="InterPro" id="IPR029479">
    <property type="entry name" value="Nitroreductase"/>
</dbReference>
<dbReference type="HOGENOM" id="CLU_070764_0_2_9"/>
<evidence type="ECO:0000313" key="8">
    <source>
        <dbReference type="Proteomes" id="UP000014136"/>
    </source>
</evidence>
<dbReference type="InterPro" id="IPR000415">
    <property type="entry name" value="Nitroreductase-like"/>
</dbReference>
<dbReference type="Proteomes" id="UP000014136">
    <property type="component" value="Unassembled WGS sequence"/>
</dbReference>
<organism evidence="7 8">
    <name type="scientific">Enterococcus saccharolyticus subsp. saccharolyticus ATCC 43076</name>
    <dbReference type="NCBI Taxonomy" id="1139996"/>
    <lineage>
        <taxon>Bacteria</taxon>
        <taxon>Bacillati</taxon>
        <taxon>Bacillota</taxon>
        <taxon>Bacilli</taxon>
        <taxon>Lactobacillales</taxon>
        <taxon>Enterococcaceae</taxon>
        <taxon>Enterococcus</taxon>
    </lineage>
</organism>
<evidence type="ECO:0000313" key="7">
    <source>
        <dbReference type="EMBL" id="EOT29272.1"/>
    </source>
</evidence>
<dbReference type="PANTHER" id="PTHR43425">
    <property type="entry name" value="OXYGEN-INSENSITIVE NADPH NITROREDUCTASE"/>
    <property type="match status" value="1"/>
</dbReference>
<dbReference type="OrthoDB" id="9775805at2"/>
<keyword evidence="5" id="KW-0521">NADP</keyword>
<dbReference type="eggNOG" id="COG0778">
    <property type="taxonomic scope" value="Bacteria"/>
</dbReference>
<dbReference type="EMBL" id="AHYT01000004">
    <property type="protein sequence ID" value="EOT29272.1"/>
    <property type="molecule type" value="Genomic_DNA"/>
</dbReference>
<evidence type="ECO:0000256" key="4">
    <source>
        <dbReference type="ARBA" id="ARBA00023002"/>
    </source>
</evidence>